<accession>A0A8X6J5W6</accession>
<keyword evidence="2" id="KW-1185">Reference proteome</keyword>
<gene>
    <name evidence="1" type="ORF">TNCT_565481</name>
</gene>
<sequence length="110" mass="12474">MRYRLQSTSNRIEYYLSVISAAPIICRNSFSSRLSRPVSQCMTDSHSHFPGCVTLLYVNNQSFVTQLMAAVAMNFRQFLYFSINSRFCSPAVGSYSDKFVTIFQLSINSG</sequence>
<dbReference type="AlphaFoldDB" id="A0A8X6J5W6"/>
<dbReference type="Proteomes" id="UP000887116">
    <property type="component" value="Unassembled WGS sequence"/>
</dbReference>
<dbReference type="EMBL" id="BMAO01036550">
    <property type="protein sequence ID" value="GFR11483.1"/>
    <property type="molecule type" value="Genomic_DNA"/>
</dbReference>
<comment type="caution">
    <text evidence="1">The sequence shown here is derived from an EMBL/GenBank/DDBJ whole genome shotgun (WGS) entry which is preliminary data.</text>
</comment>
<name>A0A8X6J5W6_TRICU</name>
<organism evidence="1 2">
    <name type="scientific">Trichonephila clavata</name>
    <name type="common">Joro spider</name>
    <name type="synonym">Nephila clavata</name>
    <dbReference type="NCBI Taxonomy" id="2740835"/>
    <lineage>
        <taxon>Eukaryota</taxon>
        <taxon>Metazoa</taxon>
        <taxon>Ecdysozoa</taxon>
        <taxon>Arthropoda</taxon>
        <taxon>Chelicerata</taxon>
        <taxon>Arachnida</taxon>
        <taxon>Araneae</taxon>
        <taxon>Araneomorphae</taxon>
        <taxon>Entelegynae</taxon>
        <taxon>Araneoidea</taxon>
        <taxon>Nephilidae</taxon>
        <taxon>Trichonephila</taxon>
    </lineage>
</organism>
<protein>
    <submittedName>
        <fullName evidence="1">Uncharacterized protein</fullName>
    </submittedName>
</protein>
<evidence type="ECO:0000313" key="1">
    <source>
        <dbReference type="EMBL" id="GFR11483.1"/>
    </source>
</evidence>
<reference evidence="1" key="1">
    <citation type="submission" date="2020-07" db="EMBL/GenBank/DDBJ databases">
        <title>Multicomponent nature underlies the extraordinary mechanical properties of spider dragline silk.</title>
        <authorList>
            <person name="Kono N."/>
            <person name="Nakamura H."/>
            <person name="Mori M."/>
            <person name="Yoshida Y."/>
            <person name="Ohtoshi R."/>
            <person name="Malay A.D."/>
            <person name="Moran D.A.P."/>
            <person name="Tomita M."/>
            <person name="Numata K."/>
            <person name="Arakawa K."/>
        </authorList>
    </citation>
    <scope>NUCLEOTIDE SEQUENCE</scope>
</reference>
<evidence type="ECO:0000313" key="2">
    <source>
        <dbReference type="Proteomes" id="UP000887116"/>
    </source>
</evidence>
<proteinExistence type="predicted"/>